<keyword evidence="3" id="KW-1185">Reference proteome</keyword>
<feature type="region of interest" description="Disordered" evidence="1">
    <location>
        <begin position="38"/>
        <end position="73"/>
    </location>
</feature>
<proteinExistence type="predicted"/>
<evidence type="ECO:0000313" key="2">
    <source>
        <dbReference type="EMBL" id="KAJ8969932.1"/>
    </source>
</evidence>
<gene>
    <name evidence="2" type="ORF">NQ317_016197</name>
</gene>
<feature type="compositionally biased region" description="Basic and acidic residues" evidence="1">
    <location>
        <begin position="41"/>
        <end position="61"/>
    </location>
</feature>
<protein>
    <submittedName>
        <fullName evidence="2">Uncharacterized protein</fullName>
    </submittedName>
</protein>
<dbReference type="EMBL" id="JAPWTJ010001691">
    <property type="protein sequence ID" value="KAJ8969932.1"/>
    <property type="molecule type" value="Genomic_DNA"/>
</dbReference>
<feature type="region of interest" description="Disordered" evidence="1">
    <location>
        <begin position="146"/>
        <end position="168"/>
    </location>
</feature>
<organism evidence="2 3">
    <name type="scientific">Molorchus minor</name>
    <dbReference type="NCBI Taxonomy" id="1323400"/>
    <lineage>
        <taxon>Eukaryota</taxon>
        <taxon>Metazoa</taxon>
        <taxon>Ecdysozoa</taxon>
        <taxon>Arthropoda</taxon>
        <taxon>Hexapoda</taxon>
        <taxon>Insecta</taxon>
        <taxon>Pterygota</taxon>
        <taxon>Neoptera</taxon>
        <taxon>Endopterygota</taxon>
        <taxon>Coleoptera</taxon>
        <taxon>Polyphaga</taxon>
        <taxon>Cucujiformia</taxon>
        <taxon>Chrysomeloidea</taxon>
        <taxon>Cerambycidae</taxon>
        <taxon>Lamiinae</taxon>
        <taxon>Monochamini</taxon>
        <taxon>Molorchus</taxon>
    </lineage>
</organism>
<accession>A0ABQ9J0A0</accession>
<sequence length="292" mass="32350">MDFSQNAVKMLTPNIKQPSISVPGLSVPKKLSFNHLPVVKNKPDVNPDNRKPTPDEIDVSKPHNYTPTPDVDTNLRNNALKNQILQRKAFYEPQPAVPATTMCNPLNLLVNGKVIRYVPGMPGPVAAEGPVDMAYGGIVPVGRATPKETTPALDKPEPIPDSPKPVRTNHFLVPEKIERLNRSPSKMDALEVKTDFPARVSEVRSPVKNESKSPCKIFGNEVDRQPQPNSLALKPTTASLKQHHGLTPTMFNQILISPDTPRVAKKYAEHFLHGNYFSYLGLEEFYGRCTVL</sequence>
<name>A0ABQ9J0A0_9CUCU</name>
<comment type="caution">
    <text evidence="2">The sequence shown here is derived from an EMBL/GenBank/DDBJ whole genome shotgun (WGS) entry which is preliminary data.</text>
</comment>
<evidence type="ECO:0000313" key="3">
    <source>
        <dbReference type="Proteomes" id="UP001162164"/>
    </source>
</evidence>
<evidence type="ECO:0000256" key="1">
    <source>
        <dbReference type="SAM" id="MobiDB-lite"/>
    </source>
</evidence>
<dbReference type="Proteomes" id="UP001162164">
    <property type="component" value="Unassembled WGS sequence"/>
</dbReference>
<reference evidence="2" key="1">
    <citation type="journal article" date="2023" name="Insect Mol. Biol.">
        <title>Genome sequencing provides insights into the evolution of gene families encoding plant cell wall-degrading enzymes in longhorned beetles.</title>
        <authorList>
            <person name="Shin N.R."/>
            <person name="Okamura Y."/>
            <person name="Kirsch R."/>
            <person name="Pauchet Y."/>
        </authorList>
    </citation>
    <scope>NUCLEOTIDE SEQUENCE</scope>
    <source>
        <strain evidence="2">MMC_N1</strain>
    </source>
</reference>